<keyword evidence="1 2" id="KW-0371">Homeobox</keyword>
<dbReference type="CDD" id="cd00086">
    <property type="entry name" value="homeodomain"/>
    <property type="match status" value="1"/>
</dbReference>
<feature type="DNA-binding region" description="Homeobox" evidence="1">
    <location>
        <begin position="169"/>
        <end position="214"/>
    </location>
</feature>
<dbReference type="GO" id="GO:0003677">
    <property type="term" value="F:DNA binding"/>
    <property type="evidence" value="ECO:0007669"/>
    <property type="project" value="UniProtKB-UniRule"/>
</dbReference>
<dbReference type="Gene3D" id="1.10.10.60">
    <property type="entry name" value="Homeodomain-like"/>
    <property type="match status" value="1"/>
</dbReference>
<dbReference type="Pfam" id="PF00046">
    <property type="entry name" value="Homeodomain"/>
    <property type="match status" value="1"/>
</dbReference>
<feature type="domain" description="Homeobox" evidence="3">
    <location>
        <begin position="167"/>
        <end position="213"/>
    </location>
</feature>
<keyword evidence="1 2" id="KW-0238">DNA-binding</keyword>
<organism evidence="4 5">
    <name type="scientific">Mycena maculata</name>
    <dbReference type="NCBI Taxonomy" id="230809"/>
    <lineage>
        <taxon>Eukaryota</taxon>
        <taxon>Fungi</taxon>
        <taxon>Dikarya</taxon>
        <taxon>Basidiomycota</taxon>
        <taxon>Agaricomycotina</taxon>
        <taxon>Agaricomycetes</taxon>
        <taxon>Agaricomycetidae</taxon>
        <taxon>Agaricales</taxon>
        <taxon>Marasmiineae</taxon>
        <taxon>Mycenaceae</taxon>
        <taxon>Mycena</taxon>
    </lineage>
</organism>
<keyword evidence="5" id="KW-1185">Reference proteome</keyword>
<evidence type="ECO:0000313" key="4">
    <source>
        <dbReference type="EMBL" id="KAJ7740428.1"/>
    </source>
</evidence>
<dbReference type="GO" id="GO:0005634">
    <property type="term" value="C:nucleus"/>
    <property type="evidence" value="ECO:0007669"/>
    <property type="project" value="UniProtKB-SubCell"/>
</dbReference>
<dbReference type="EMBL" id="JARJLG010000127">
    <property type="protein sequence ID" value="KAJ7740428.1"/>
    <property type="molecule type" value="Genomic_DNA"/>
</dbReference>
<gene>
    <name evidence="4" type="ORF">DFH07DRAFT_965317</name>
</gene>
<protein>
    <recommendedName>
        <fullName evidence="3">Homeobox domain-containing protein</fullName>
    </recommendedName>
</protein>
<evidence type="ECO:0000259" key="3">
    <source>
        <dbReference type="PROSITE" id="PS50071"/>
    </source>
</evidence>
<evidence type="ECO:0000256" key="2">
    <source>
        <dbReference type="RuleBase" id="RU000682"/>
    </source>
</evidence>
<evidence type="ECO:0000256" key="1">
    <source>
        <dbReference type="PROSITE-ProRule" id="PRU00108"/>
    </source>
</evidence>
<proteinExistence type="predicted"/>
<reference evidence="4" key="1">
    <citation type="submission" date="2023-03" db="EMBL/GenBank/DDBJ databases">
        <title>Massive genome expansion in bonnet fungi (Mycena s.s.) driven by repeated elements and novel gene families across ecological guilds.</title>
        <authorList>
            <consortium name="Lawrence Berkeley National Laboratory"/>
            <person name="Harder C.B."/>
            <person name="Miyauchi S."/>
            <person name="Viragh M."/>
            <person name="Kuo A."/>
            <person name="Thoen E."/>
            <person name="Andreopoulos B."/>
            <person name="Lu D."/>
            <person name="Skrede I."/>
            <person name="Drula E."/>
            <person name="Henrissat B."/>
            <person name="Morin E."/>
            <person name="Kohler A."/>
            <person name="Barry K."/>
            <person name="LaButti K."/>
            <person name="Morin E."/>
            <person name="Salamov A."/>
            <person name="Lipzen A."/>
            <person name="Mereny Z."/>
            <person name="Hegedus B."/>
            <person name="Baldrian P."/>
            <person name="Stursova M."/>
            <person name="Weitz H."/>
            <person name="Taylor A."/>
            <person name="Grigoriev I.V."/>
            <person name="Nagy L.G."/>
            <person name="Martin F."/>
            <person name="Kauserud H."/>
        </authorList>
    </citation>
    <scope>NUCLEOTIDE SEQUENCE</scope>
    <source>
        <strain evidence="4">CBHHK188m</strain>
    </source>
</reference>
<comment type="subcellular location">
    <subcellularLocation>
        <location evidence="1 2">Nucleus</location>
    </subcellularLocation>
</comment>
<keyword evidence="1 2" id="KW-0539">Nucleus</keyword>
<comment type="caution">
    <text evidence="4">The sequence shown here is derived from an EMBL/GenBank/DDBJ whole genome shotgun (WGS) entry which is preliminary data.</text>
</comment>
<dbReference type="SMART" id="SM00389">
    <property type="entry name" value="HOX"/>
    <property type="match status" value="1"/>
</dbReference>
<accession>A0AAD7IFC2</accession>
<dbReference type="Proteomes" id="UP001215280">
    <property type="component" value="Unassembled WGS sequence"/>
</dbReference>
<evidence type="ECO:0000313" key="5">
    <source>
        <dbReference type="Proteomes" id="UP001215280"/>
    </source>
</evidence>
<dbReference type="InterPro" id="IPR001356">
    <property type="entry name" value="HD"/>
</dbReference>
<sequence>MHFAKRTHFGLRTAMFPRCRRFKITGGTFNVNATPPTPCPQEALSPAVGISEIMTGINSLSRRFEDFEARFQAAAIFEADLQDSSIQTRDHPIPTQIVHGDVANTATCDPGQIIRHGSSASLLPDIRCGAIQSVQKKEMWWDSNQLFLEATIAQERAVIQSRKRGALRVLDKTYARTAFPSPEERIALAKMLDISPTSVHNWFLKKRESMKHTTT</sequence>
<dbReference type="PROSITE" id="PS50071">
    <property type="entry name" value="HOMEOBOX_2"/>
    <property type="match status" value="1"/>
</dbReference>
<dbReference type="AlphaFoldDB" id="A0AAD7IFC2"/>
<dbReference type="SUPFAM" id="SSF46689">
    <property type="entry name" value="Homeodomain-like"/>
    <property type="match status" value="1"/>
</dbReference>
<dbReference type="InterPro" id="IPR009057">
    <property type="entry name" value="Homeodomain-like_sf"/>
</dbReference>
<name>A0AAD7IFC2_9AGAR</name>